<feature type="transmembrane region" description="Helical" evidence="1">
    <location>
        <begin position="92"/>
        <end position="112"/>
    </location>
</feature>
<keyword evidence="1" id="KW-0472">Membrane</keyword>
<protein>
    <recommendedName>
        <fullName evidence="3">EF-hand domain-containing protein</fullName>
    </recommendedName>
</protein>
<dbReference type="AlphaFoldDB" id="A0A7S4GQC5"/>
<keyword evidence="1" id="KW-0812">Transmembrane</keyword>
<sequence length="553" mass="60335">MAQPTFFLFAFTKKSRASSVVTNMLCDLSYTMIQLFSLGRPSIGALTGDPMTTTALFVTLSFAVLDARAVFKMGRLRTVEQEGPRSRRVVRLARLVQLLVLLVGGALLIQYAGRDRGECGEYWESVTLRTGGIECLIAGVDMYNPPCDCRAVRIETGRMHQCGGPDDLRGILGPYWGRFHRLAFWGMGSGDGFDCVLHADDVIQIGDLRELRTMFIHGIAQPAAPSSWVGLTALVHLHVEAADWLRLSAEPFSSMRMLESFRCDACWRMVELDQEVLSLPRLQSVVLLGAQMCDQSISWETPGSVEFVCAGLSPRSCSSVPEWFVATLQFTARVTTTVCASACEEALVTLRRYDKLPHDGVWNSKEISMTLDQGRDGRYQMMLTPEGLQCAQSAAGYGNASVLSVPAFMQWQTSVSTCRRCPWFEEQITFHNEATDLSVPPACDRAGYDEGFWSACSVDSPATDCPGWCGLMAKVFHTADSDGSGGLNPAEYDEYAKSGGIPSEGGDAHQCLAEMGECVVDGEVPYHMAALIAAHGFGFAPTTCLCAADVGER</sequence>
<evidence type="ECO:0008006" key="3">
    <source>
        <dbReference type="Google" id="ProtNLM"/>
    </source>
</evidence>
<keyword evidence="1" id="KW-1133">Transmembrane helix</keyword>
<reference evidence="2" key="1">
    <citation type="submission" date="2021-01" db="EMBL/GenBank/DDBJ databases">
        <authorList>
            <person name="Corre E."/>
            <person name="Pelletier E."/>
            <person name="Niang G."/>
            <person name="Scheremetjew M."/>
            <person name="Finn R."/>
            <person name="Kale V."/>
            <person name="Holt S."/>
            <person name="Cochrane G."/>
            <person name="Meng A."/>
            <person name="Brown T."/>
            <person name="Cohen L."/>
        </authorList>
    </citation>
    <scope>NUCLEOTIDE SEQUENCE</scope>
    <source>
        <strain evidence="2">LB1974</strain>
    </source>
</reference>
<organism evidence="2">
    <name type="scientific">Oxyrrhis marina</name>
    <name type="common">Dinoflagellate</name>
    <dbReference type="NCBI Taxonomy" id="2969"/>
    <lineage>
        <taxon>Eukaryota</taxon>
        <taxon>Sar</taxon>
        <taxon>Alveolata</taxon>
        <taxon>Dinophyceae</taxon>
        <taxon>Oxyrrhinales</taxon>
        <taxon>Oxyrrhinaceae</taxon>
        <taxon>Oxyrrhis</taxon>
    </lineage>
</organism>
<name>A0A7S4GQC5_OXYMA</name>
<proteinExistence type="predicted"/>
<evidence type="ECO:0000256" key="1">
    <source>
        <dbReference type="SAM" id="Phobius"/>
    </source>
</evidence>
<feature type="transmembrane region" description="Helical" evidence="1">
    <location>
        <begin position="51"/>
        <end position="71"/>
    </location>
</feature>
<gene>
    <name evidence="2" type="ORF">OMAR00294_LOCUS2613</name>
</gene>
<evidence type="ECO:0000313" key="2">
    <source>
        <dbReference type="EMBL" id="CAE0843596.1"/>
    </source>
</evidence>
<accession>A0A7S4GQC5</accession>
<dbReference type="EMBL" id="HBJB01003192">
    <property type="protein sequence ID" value="CAE0843596.1"/>
    <property type="molecule type" value="Transcribed_RNA"/>
</dbReference>